<accession>A0A9W7SYI8</accession>
<dbReference type="EMBL" id="RIBY02000491">
    <property type="protein sequence ID" value="KAH9841310.1"/>
    <property type="molecule type" value="Genomic_DNA"/>
</dbReference>
<sequence length="178" mass="19218">MDEEGGDMDIDPAIAAAMGFSGFGTQPGKKRKFDANDAFVDPDAVDASKTAKGQVHAKGANNLPLAERKQKSSAAIDDAEHVPPPRQEHNVCSGGRDGDGNHSLEALRRGILNERGDMENRGHSIANAWPEAFYVPNVTVSAWQPGINVRDEKQDAEYVKGPPIYNTHTLIMASLTLR</sequence>
<evidence type="ECO:0000313" key="2">
    <source>
        <dbReference type="EMBL" id="KAH9841310.1"/>
    </source>
</evidence>
<feature type="region of interest" description="Disordered" evidence="1">
    <location>
        <begin position="46"/>
        <end position="102"/>
    </location>
</feature>
<dbReference type="AlphaFoldDB" id="A0A9W7SYI8"/>
<dbReference type="Proteomes" id="UP001138500">
    <property type="component" value="Unassembled WGS sequence"/>
</dbReference>
<evidence type="ECO:0000256" key="1">
    <source>
        <dbReference type="SAM" id="MobiDB-lite"/>
    </source>
</evidence>
<dbReference type="OrthoDB" id="5419162at2759"/>
<proteinExistence type="predicted"/>
<keyword evidence="3" id="KW-1185">Reference proteome</keyword>
<comment type="caution">
    <text evidence="2">The sequence shown here is derived from an EMBL/GenBank/DDBJ whole genome shotgun (WGS) entry which is preliminary data.</text>
</comment>
<feature type="compositionally biased region" description="Basic and acidic residues" evidence="1">
    <location>
        <begin position="78"/>
        <end position="89"/>
    </location>
</feature>
<reference evidence="2 3" key="1">
    <citation type="journal article" date="2018" name="IMA Fungus">
        <title>IMA Genome-F 10: Nine draft genome sequences of Claviceps purpurea s.lat., including C. arundinis, C. humidiphila, and C. cf. spartinae, pseudomolecules for the pitch canker pathogen Fusarium circinatum, draft genome of Davidsoniella eucalypti, Grosmannia galeiformis, Quambalaria eucalypti, and Teratosphaeria destructans.</title>
        <authorList>
            <person name="Wingfield B.D."/>
            <person name="Liu M."/>
            <person name="Nguyen H.D."/>
            <person name="Lane F.A."/>
            <person name="Morgan S.W."/>
            <person name="De Vos L."/>
            <person name="Wilken P.M."/>
            <person name="Duong T.A."/>
            <person name="Aylward J."/>
            <person name="Coetzee M.P."/>
            <person name="Dadej K."/>
            <person name="De Beer Z.W."/>
            <person name="Findlay W."/>
            <person name="Havenga M."/>
            <person name="Kolarik M."/>
            <person name="Menzies J.G."/>
            <person name="Naidoo K."/>
            <person name="Pochopski O."/>
            <person name="Shoukouhi P."/>
            <person name="Santana Q.C."/>
            <person name="Seifert K.A."/>
            <person name="Soal N."/>
            <person name="Steenkamp E.T."/>
            <person name="Tatham C.T."/>
            <person name="van der Nest M.A."/>
            <person name="Wingfield M.J."/>
        </authorList>
    </citation>
    <scope>NUCLEOTIDE SEQUENCE [LARGE SCALE GENOMIC DNA]</scope>
    <source>
        <strain evidence="2">CMW44962</strain>
    </source>
</reference>
<evidence type="ECO:0000313" key="3">
    <source>
        <dbReference type="Proteomes" id="UP001138500"/>
    </source>
</evidence>
<reference evidence="2 3" key="2">
    <citation type="journal article" date="2021" name="Curr. Genet.">
        <title>Genetic response to nitrogen starvation in the aggressive Eucalyptus foliar pathogen Teratosphaeria destructans.</title>
        <authorList>
            <person name="Havenga M."/>
            <person name="Wingfield B.D."/>
            <person name="Wingfield M.J."/>
            <person name="Dreyer L.L."/>
            <person name="Roets F."/>
            <person name="Aylward J."/>
        </authorList>
    </citation>
    <scope>NUCLEOTIDE SEQUENCE [LARGE SCALE GENOMIC DNA]</scope>
    <source>
        <strain evidence="2">CMW44962</strain>
    </source>
</reference>
<organism evidence="2 3">
    <name type="scientific">Teratosphaeria destructans</name>
    <dbReference type="NCBI Taxonomy" id="418781"/>
    <lineage>
        <taxon>Eukaryota</taxon>
        <taxon>Fungi</taxon>
        <taxon>Dikarya</taxon>
        <taxon>Ascomycota</taxon>
        <taxon>Pezizomycotina</taxon>
        <taxon>Dothideomycetes</taxon>
        <taxon>Dothideomycetidae</taxon>
        <taxon>Mycosphaerellales</taxon>
        <taxon>Teratosphaeriaceae</taxon>
        <taxon>Teratosphaeria</taxon>
    </lineage>
</organism>
<name>A0A9W7SYI8_9PEZI</name>
<protein>
    <submittedName>
        <fullName evidence="2">Yellowish-green 1 (Ayg1)</fullName>
    </submittedName>
</protein>
<gene>
    <name evidence="2" type="ORF">Tdes44962_MAKER07759</name>
</gene>